<dbReference type="PANTHER" id="PTHR43557:SF2">
    <property type="entry name" value="RIESKE DOMAIN-CONTAINING PROTEIN-RELATED"/>
    <property type="match status" value="1"/>
</dbReference>
<dbReference type="Pfam" id="PF07992">
    <property type="entry name" value="Pyr_redox_2"/>
    <property type="match status" value="1"/>
</dbReference>
<comment type="cofactor">
    <cofactor evidence="1">
        <name>FAD</name>
        <dbReference type="ChEBI" id="CHEBI:57692"/>
    </cofactor>
</comment>
<dbReference type="Gene3D" id="3.30.390.30">
    <property type="match status" value="1"/>
</dbReference>
<evidence type="ECO:0000313" key="8">
    <source>
        <dbReference type="Proteomes" id="UP000192903"/>
    </source>
</evidence>
<keyword evidence="2" id="KW-0285">Flavoprotein</keyword>
<dbReference type="OrthoDB" id="7809559at2"/>
<accession>A0A1X7EW58</accession>
<gene>
    <name evidence="7" type="ORF">SAMN02982989_1920</name>
</gene>
<evidence type="ECO:0000256" key="4">
    <source>
        <dbReference type="ARBA" id="ARBA00023002"/>
    </source>
</evidence>
<dbReference type="InterPro" id="IPR050446">
    <property type="entry name" value="FAD-oxidoreductase/Apoptosis"/>
</dbReference>
<feature type="domain" description="Reductase C-terminal" evidence="6">
    <location>
        <begin position="321"/>
        <end position="400"/>
    </location>
</feature>
<keyword evidence="7" id="KW-0223">Dioxygenase</keyword>
<keyword evidence="8" id="KW-1185">Reference proteome</keyword>
<evidence type="ECO:0000259" key="5">
    <source>
        <dbReference type="Pfam" id="PF07992"/>
    </source>
</evidence>
<evidence type="ECO:0000259" key="6">
    <source>
        <dbReference type="Pfam" id="PF14759"/>
    </source>
</evidence>
<dbReference type="PRINTS" id="PR00411">
    <property type="entry name" value="PNDRDTASEI"/>
</dbReference>
<sequence length="411" mass="43734">MTGVVVIGAGQGGFQLAASLRQEGYEGPVTLIGDEPGRPYQRPPLSKAYLKDGRVNAIELRPESFFDRNAITLMASERVIRIDRNAKAIETLGGVAIAYDHLVLATGARNFVPPIRGLDGRGVFGLRTAEDACRLRDALARGSRRPIVIGGGFIGLEFAAVAAAGGHEATVVEAAERLMARALSPAMSQRFLDYHTKSGTRLVRGAAVTEILRDQAGDVVGARLADGEVIDGDMVLVAAGIRPNVELAEQAGLTVANGIVVDGFMRTSDPDISALGDCAAFPDPSSGRSIRLESVQAATDHARTIARRLTGKPHAYEAVPWFWSDQGPLKLQIAGLGVGADEDHAIEKEDGRKLVFRFKLGKLLALETINAAAEHMAARQLLKSPTKVKFDELAQCGFDIGGLAKARKVQT</sequence>
<keyword evidence="4" id="KW-0560">Oxidoreductase</keyword>
<dbReference type="InterPro" id="IPR023753">
    <property type="entry name" value="FAD/NAD-binding_dom"/>
</dbReference>
<name>A0A1X7EW58_9HYPH</name>
<evidence type="ECO:0000256" key="3">
    <source>
        <dbReference type="ARBA" id="ARBA00022827"/>
    </source>
</evidence>
<dbReference type="GO" id="GO:0016651">
    <property type="term" value="F:oxidoreductase activity, acting on NAD(P)H"/>
    <property type="evidence" value="ECO:0007669"/>
    <property type="project" value="TreeGrafter"/>
</dbReference>
<dbReference type="AlphaFoldDB" id="A0A1X7EW58"/>
<protein>
    <submittedName>
        <fullName evidence="7">3-phenylpropionate/trans-cinnamate dioxygenase ferredoxin reductase subunit</fullName>
    </submittedName>
</protein>
<dbReference type="Proteomes" id="UP000192903">
    <property type="component" value="Unassembled WGS sequence"/>
</dbReference>
<dbReference type="Gene3D" id="3.50.50.60">
    <property type="entry name" value="FAD/NAD(P)-binding domain"/>
    <property type="match status" value="2"/>
</dbReference>
<dbReference type="InterPro" id="IPR028202">
    <property type="entry name" value="Reductase_C"/>
</dbReference>
<dbReference type="SUPFAM" id="SSF51905">
    <property type="entry name" value="FAD/NAD(P)-binding domain"/>
    <property type="match status" value="2"/>
</dbReference>
<dbReference type="STRING" id="464029.SAMN02982989_1920"/>
<dbReference type="InterPro" id="IPR016156">
    <property type="entry name" value="FAD/NAD-linked_Rdtase_dimer_sf"/>
</dbReference>
<organism evidence="7 8">
    <name type="scientific">Xaviernesmea oryzae</name>
    <dbReference type="NCBI Taxonomy" id="464029"/>
    <lineage>
        <taxon>Bacteria</taxon>
        <taxon>Pseudomonadati</taxon>
        <taxon>Pseudomonadota</taxon>
        <taxon>Alphaproteobacteria</taxon>
        <taxon>Hyphomicrobiales</taxon>
        <taxon>Rhizobiaceae</taxon>
        <taxon>Rhizobium/Agrobacterium group</taxon>
        <taxon>Xaviernesmea</taxon>
    </lineage>
</organism>
<proteinExistence type="predicted"/>
<dbReference type="SUPFAM" id="SSF55424">
    <property type="entry name" value="FAD/NAD-linked reductases, dimerisation (C-terminal) domain"/>
    <property type="match status" value="1"/>
</dbReference>
<dbReference type="InterPro" id="IPR036188">
    <property type="entry name" value="FAD/NAD-bd_sf"/>
</dbReference>
<dbReference type="EMBL" id="FXAF01000006">
    <property type="protein sequence ID" value="SMF41406.1"/>
    <property type="molecule type" value="Genomic_DNA"/>
</dbReference>
<evidence type="ECO:0000256" key="2">
    <source>
        <dbReference type="ARBA" id="ARBA00022630"/>
    </source>
</evidence>
<dbReference type="GO" id="GO:0051213">
    <property type="term" value="F:dioxygenase activity"/>
    <property type="evidence" value="ECO:0007669"/>
    <property type="project" value="UniProtKB-KW"/>
</dbReference>
<dbReference type="GO" id="GO:0005737">
    <property type="term" value="C:cytoplasm"/>
    <property type="evidence" value="ECO:0007669"/>
    <property type="project" value="TreeGrafter"/>
</dbReference>
<dbReference type="PRINTS" id="PR00368">
    <property type="entry name" value="FADPNR"/>
</dbReference>
<dbReference type="PANTHER" id="PTHR43557">
    <property type="entry name" value="APOPTOSIS-INDUCING FACTOR 1"/>
    <property type="match status" value="1"/>
</dbReference>
<feature type="domain" description="FAD/NAD(P)-binding" evidence="5">
    <location>
        <begin position="4"/>
        <end position="302"/>
    </location>
</feature>
<dbReference type="Pfam" id="PF14759">
    <property type="entry name" value="Reductase_C"/>
    <property type="match status" value="1"/>
</dbReference>
<dbReference type="RefSeq" id="WP_085422180.1">
    <property type="nucleotide sequence ID" value="NZ_FXAF01000006.1"/>
</dbReference>
<evidence type="ECO:0000256" key="1">
    <source>
        <dbReference type="ARBA" id="ARBA00001974"/>
    </source>
</evidence>
<keyword evidence="3" id="KW-0274">FAD</keyword>
<reference evidence="8" key="1">
    <citation type="submission" date="2017-04" db="EMBL/GenBank/DDBJ databases">
        <authorList>
            <person name="Varghese N."/>
            <person name="Submissions S."/>
        </authorList>
    </citation>
    <scope>NUCLEOTIDE SEQUENCE [LARGE SCALE GENOMIC DNA]</scope>
    <source>
        <strain evidence="8">B4P</strain>
    </source>
</reference>
<evidence type="ECO:0000313" key="7">
    <source>
        <dbReference type="EMBL" id="SMF41406.1"/>
    </source>
</evidence>